<dbReference type="Proteomes" id="UP001165060">
    <property type="component" value="Unassembled WGS sequence"/>
</dbReference>
<dbReference type="SUPFAM" id="SSF48371">
    <property type="entry name" value="ARM repeat"/>
    <property type="match status" value="1"/>
</dbReference>
<feature type="compositionally biased region" description="Polar residues" evidence="3">
    <location>
        <begin position="809"/>
        <end position="818"/>
    </location>
</feature>
<gene>
    <name evidence="4" type="ORF">TeGR_g12280</name>
</gene>
<evidence type="ECO:0000256" key="1">
    <source>
        <dbReference type="ARBA" id="ARBA00005462"/>
    </source>
</evidence>
<dbReference type="PANTHER" id="PTHR47249">
    <property type="entry name" value="VACUOLAR PROTEIN 8"/>
    <property type="match status" value="1"/>
</dbReference>
<evidence type="ECO:0000313" key="4">
    <source>
        <dbReference type="EMBL" id="GMI35219.1"/>
    </source>
</evidence>
<dbReference type="PANTHER" id="PTHR47249:SF1">
    <property type="entry name" value="VACUOLAR PROTEIN 8"/>
    <property type="match status" value="1"/>
</dbReference>
<dbReference type="Gene3D" id="1.25.10.10">
    <property type="entry name" value="Leucine-rich Repeat Variant"/>
    <property type="match status" value="1"/>
</dbReference>
<keyword evidence="2" id="KW-0677">Repeat</keyword>
<comment type="caution">
    <text evidence="4">The sequence shown here is derived from an EMBL/GenBank/DDBJ whole genome shotgun (WGS) entry which is preliminary data.</text>
</comment>
<accession>A0ABQ6MXT6</accession>
<organism evidence="4 5">
    <name type="scientific">Tetraparma gracilis</name>
    <dbReference type="NCBI Taxonomy" id="2962635"/>
    <lineage>
        <taxon>Eukaryota</taxon>
        <taxon>Sar</taxon>
        <taxon>Stramenopiles</taxon>
        <taxon>Ochrophyta</taxon>
        <taxon>Bolidophyceae</taxon>
        <taxon>Parmales</taxon>
        <taxon>Triparmaceae</taxon>
        <taxon>Tetraparma</taxon>
    </lineage>
</organism>
<feature type="region of interest" description="Disordered" evidence="3">
    <location>
        <begin position="809"/>
        <end position="838"/>
    </location>
</feature>
<evidence type="ECO:0000256" key="3">
    <source>
        <dbReference type="SAM" id="MobiDB-lite"/>
    </source>
</evidence>
<keyword evidence="5" id="KW-1185">Reference proteome</keyword>
<dbReference type="EMBL" id="BRYB01003353">
    <property type="protein sequence ID" value="GMI35219.1"/>
    <property type="molecule type" value="Genomic_DNA"/>
</dbReference>
<reference evidence="4 5" key="1">
    <citation type="journal article" date="2023" name="Commun. Biol.">
        <title>Genome analysis of Parmales, the sister group of diatoms, reveals the evolutionary specialization of diatoms from phago-mixotrophs to photoautotrophs.</title>
        <authorList>
            <person name="Ban H."/>
            <person name="Sato S."/>
            <person name="Yoshikawa S."/>
            <person name="Yamada K."/>
            <person name="Nakamura Y."/>
            <person name="Ichinomiya M."/>
            <person name="Sato N."/>
            <person name="Blanc-Mathieu R."/>
            <person name="Endo H."/>
            <person name="Kuwata A."/>
            <person name="Ogata H."/>
        </authorList>
    </citation>
    <scope>NUCLEOTIDE SEQUENCE [LARGE SCALE GENOMIC DNA]</scope>
</reference>
<name>A0ABQ6MXT6_9STRA</name>
<dbReference type="InterPro" id="IPR045156">
    <property type="entry name" value="Vac8"/>
</dbReference>
<protein>
    <submittedName>
        <fullName evidence="4">Uncharacterized protein</fullName>
    </submittedName>
</protein>
<feature type="region of interest" description="Disordered" evidence="3">
    <location>
        <begin position="489"/>
        <end position="517"/>
    </location>
</feature>
<evidence type="ECO:0000313" key="5">
    <source>
        <dbReference type="Proteomes" id="UP001165060"/>
    </source>
</evidence>
<sequence>MANLGELVKRLGEGDQESRRDAMKELATQTDVNHKANRRPAFQEAGLVAAVIKVINEDTGLGKEKGCHVLQNIAMAKENQCDMFQNESLVSALVDVVRTDTGEARVKACSALWNISVAKENRREMYKDESLMSALVDVVRTDTGEARVKACSALLNISGASSNHLDMAANAPLFSTLVTLAKDESAGGARTKAIWCISKLSGSASTAPILLGADILPTMMDVVRKADSDLSKWNPDGSSEGWALIFLMNIAQADAAVPVLRVKKIYDLLAPLATQDDYQALKACATLAFVVGGEEDGPTFELLKRSPAATGQLVDLLKNTLNKLQVGPGYNYGVYHLRSPLNAVKVLSRSDGFKGYLLSKSVFALLHRELAEFVEDRGGGKAGGGGKDIECASIAVEALRELLFPPTSSSSSAAADLEYALSTVATYSDSSLTPLLALLSAFIKKATAAVGTAFYDPTPAIVAAEALMARLNTAKATAAIEKTKSKWKGVVARRNSRGLSGKPPSEPEKKEESQADATLAEQLRDTQRLLQEQQEKEKLRRAAEKKALADLMASQDAASRDEAAHLAKVQGTKDDAREDATQKQLNMIMAMMADLKGVVVEQTTQLLDGQAQIIKMSADTQELVQKSTSKLCKTIFEATEVSTPTSFVILPYELPPPDAPVSEAEQKKILKKAESWVGTVTSLAGEGTGLIENPASYAKSFFGSVFKSKMKKAKASMVENTLFLYLVDEYTGKPVYDKTGVYPVKIETKSELVDKYLPMMRVGMQVAVVANGAAALARMFCPFVPVVPASLMAKADGFVGSLDKASNVTDNSSVQQHVESGDGGATASPAPTRADAGAMDPGVLSRVEARFDDITREMDVLKQILLQQSETIKTQAGVIEGLRAERSADLKELFAENNQVLRKLFALRLHEEVSEFR</sequence>
<proteinExistence type="inferred from homology"/>
<dbReference type="InterPro" id="IPR016024">
    <property type="entry name" value="ARM-type_fold"/>
</dbReference>
<comment type="similarity">
    <text evidence="1">Belongs to the beta-catenin family.</text>
</comment>
<dbReference type="InterPro" id="IPR011989">
    <property type="entry name" value="ARM-like"/>
</dbReference>
<evidence type="ECO:0000256" key="2">
    <source>
        <dbReference type="ARBA" id="ARBA00022737"/>
    </source>
</evidence>